<dbReference type="Proteomes" id="UP001500618">
    <property type="component" value="Unassembled WGS sequence"/>
</dbReference>
<proteinExistence type="predicted"/>
<evidence type="ECO:0000313" key="1">
    <source>
        <dbReference type="EMBL" id="GAA1676974.1"/>
    </source>
</evidence>
<gene>
    <name evidence="1" type="ORF">GCM10009765_27860</name>
</gene>
<dbReference type="RefSeq" id="WP_163568273.1">
    <property type="nucleotide sequence ID" value="NZ_BAAANY010000009.1"/>
</dbReference>
<dbReference type="InterPro" id="IPR000415">
    <property type="entry name" value="Nitroreductase-like"/>
</dbReference>
<protein>
    <submittedName>
        <fullName evidence="1">Nitroreductase family protein</fullName>
    </submittedName>
</protein>
<dbReference type="Gene3D" id="3.40.109.10">
    <property type="entry name" value="NADH Oxidase"/>
    <property type="match status" value="1"/>
</dbReference>
<evidence type="ECO:0000313" key="2">
    <source>
        <dbReference type="Proteomes" id="UP001500618"/>
    </source>
</evidence>
<name>A0ABN2GUE4_9ACTN</name>
<comment type="caution">
    <text evidence="1">The sequence shown here is derived from an EMBL/GenBank/DDBJ whole genome shotgun (WGS) entry which is preliminary data.</text>
</comment>
<dbReference type="SUPFAM" id="SSF55469">
    <property type="entry name" value="FMN-dependent nitroreductase-like"/>
    <property type="match status" value="1"/>
</dbReference>
<dbReference type="EMBL" id="BAAANY010000009">
    <property type="protein sequence ID" value="GAA1676974.1"/>
    <property type="molecule type" value="Genomic_DNA"/>
</dbReference>
<reference evidence="1 2" key="1">
    <citation type="journal article" date="2019" name="Int. J. Syst. Evol. Microbiol.">
        <title>The Global Catalogue of Microorganisms (GCM) 10K type strain sequencing project: providing services to taxonomists for standard genome sequencing and annotation.</title>
        <authorList>
            <consortium name="The Broad Institute Genomics Platform"/>
            <consortium name="The Broad Institute Genome Sequencing Center for Infectious Disease"/>
            <person name="Wu L."/>
            <person name="Ma J."/>
        </authorList>
    </citation>
    <scope>NUCLEOTIDE SEQUENCE [LARGE SCALE GENOMIC DNA]</scope>
    <source>
        <strain evidence="1 2">JCM 14718</strain>
    </source>
</reference>
<keyword evidence="2" id="KW-1185">Reference proteome</keyword>
<organism evidence="1 2">
    <name type="scientific">Fodinicola feengrottensis</name>
    <dbReference type="NCBI Taxonomy" id="435914"/>
    <lineage>
        <taxon>Bacteria</taxon>
        <taxon>Bacillati</taxon>
        <taxon>Actinomycetota</taxon>
        <taxon>Actinomycetes</taxon>
        <taxon>Mycobacteriales</taxon>
        <taxon>Fodinicola</taxon>
    </lineage>
</organism>
<accession>A0ABN2GUE4</accession>
<sequence>MDQRAFAALEPIIWRAPSAHNTQPWTLNYQDSAIDIGWDRACELPAGDPTGRDLQLSLGAFVETALVVAGSAGLPIDFTPDHGDHRIGRLMDAAGPYASPFTADDVRKRASNRGAYEPGQLDESLLAELNALASTAGGAVRAVGTRDVAALLYEADRHLFSSVPVTKELAEWVRLARTHPSYHRDGLSDRALALSRAEAAGLHAALAVHRPLHRLGLATALAAASKSLLAYDGTAIVLVGPPESDVDTQVTFGRVLMRIWLTLSSHGFANHPLSQIIDAPTTRRRLADRLGFAAPQLLHLARVGRPLTAAPHSPRRVASPWP</sequence>